<protein>
    <submittedName>
        <fullName evidence="1">Uncharacterized protein</fullName>
    </submittedName>
</protein>
<reference evidence="1" key="1">
    <citation type="journal article" date="2019" name="bioRxiv">
        <title>The Genome of the Zebra Mussel, Dreissena polymorpha: A Resource for Invasive Species Research.</title>
        <authorList>
            <person name="McCartney M.A."/>
            <person name="Auch B."/>
            <person name="Kono T."/>
            <person name="Mallez S."/>
            <person name="Zhang Y."/>
            <person name="Obille A."/>
            <person name="Becker A."/>
            <person name="Abrahante J.E."/>
            <person name="Garbe J."/>
            <person name="Badalamenti J.P."/>
            <person name="Herman A."/>
            <person name="Mangelson H."/>
            <person name="Liachko I."/>
            <person name="Sullivan S."/>
            <person name="Sone E.D."/>
            <person name="Koren S."/>
            <person name="Silverstein K.A.T."/>
            <person name="Beckman K.B."/>
            <person name="Gohl D.M."/>
        </authorList>
    </citation>
    <scope>NUCLEOTIDE SEQUENCE</scope>
    <source>
        <strain evidence="1">Duluth1</strain>
        <tissue evidence="1">Whole animal</tissue>
    </source>
</reference>
<comment type="caution">
    <text evidence="1">The sequence shown here is derived from an EMBL/GenBank/DDBJ whole genome shotgun (WGS) entry which is preliminary data.</text>
</comment>
<reference evidence="1" key="2">
    <citation type="submission" date="2020-11" db="EMBL/GenBank/DDBJ databases">
        <authorList>
            <person name="McCartney M.A."/>
            <person name="Auch B."/>
            <person name="Kono T."/>
            <person name="Mallez S."/>
            <person name="Becker A."/>
            <person name="Gohl D.M."/>
            <person name="Silverstein K.A.T."/>
            <person name="Koren S."/>
            <person name="Bechman K.B."/>
            <person name="Herman A."/>
            <person name="Abrahante J.E."/>
            <person name="Garbe J."/>
        </authorList>
    </citation>
    <scope>NUCLEOTIDE SEQUENCE</scope>
    <source>
        <strain evidence="1">Duluth1</strain>
        <tissue evidence="1">Whole animal</tissue>
    </source>
</reference>
<evidence type="ECO:0000313" key="2">
    <source>
        <dbReference type="Proteomes" id="UP000828390"/>
    </source>
</evidence>
<dbReference type="Proteomes" id="UP000828390">
    <property type="component" value="Unassembled WGS sequence"/>
</dbReference>
<organism evidence="1 2">
    <name type="scientific">Dreissena polymorpha</name>
    <name type="common">Zebra mussel</name>
    <name type="synonym">Mytilus polymorpha</name>
    <dbReference type="NCBI Taxonomy" id="45954"/>
    <lineage>
        <taxon>Eukaryota</taxon>
        <taxon>Metazoa</taxon>
        <taxon>Spiralia</taxon>
        <taxon>Lophotrochozoa</taxon>
        <taxon>Mollusca</taxon>
        <taxon>Bivalvia</taxon>
        <taxon>Autobranchia</taxon>
        <taxon>Heteroconchia</taxon>
        <taxon>Euheterodonta</taxon>
        <taxon>Imparidentia</taxon>
        <taxon>Neoheterodontei</taxon>
        <taxon>Myida</taxon>
        <taxon>Dreissenoidea</taxon>
        <taxon>Dreissenidae</taxon>
        <taxon>Dreissena</taxon>
    </lineage>
</organism>
<accession>A0A9D4D8U1</accession>
<dbReference type="EMBL" id="JAIWYP010000011">
    <property type="protein sequence ID" value="KAH3740249.1"/>
    <property type="molecule type" value="Genomic_DNA"/>
</dbReference>
<keyword evidence="2" id="KW-1185">Reference proteome</keyword>
<sequence>MLQDNNDNTPTFSSTAYTFDVTCNVAGSQIGKESHIFVNWIMFNVGVAIWCGSNRATNQAYSLNERVSTTFLTGESQITKRFCRPYIYRQMKSCV</sequence>
<gene>
    <name evidence="1" type="ORF">DPMN_046950</name>
</gene>
<proteinExistence type="predicted"/>
<name>A0A9D4D8U1_DREPO</name>
<dbReference type="AlphaFoldDB" id="A0A9D4D8U1"/>
<evidence type="ECO:0000313" key="1">
    <source>
        <dbReference type="EMBL" id="KAH3740249.1"/>
    </source>
</evidence>